<gene>
    <name evidence="1" type="ORF">IX38_02860</name>
</gene>
<evidence type="ECO:0000313" key="2">
    <source>
        <dbReference type="Proteomes" id="UP000028703"/>
    </source>
</evidence>
<accession>A0A085ZYD6</accession>
<reference evidence="1 2" key="1">
    <citation type="submission" date="2014-07" db="EMBL/GenBank/DDBJ databases">
        <title>Genome of Chryseobacterium luteum DSM 18605.</title>
        <authorList>
            <person name="Stropko S.J."/>
            <person name="Pipes S.E."/>
            <person name="Newman J.D."/>
        </authorList>
    </citation>
    <scope>NUCLEOTIDE SEQUENCE [LARGE SCALE GENOMIC DNA]</scope>
    <source>
        <strain evidence="1 2">DSM 18605</strain>
    </source>
</reference>
<keyword evidence="2" id="KW-1185">Reference proteome</keyword>
<dbReference type="Proteomes" id="UP000028703">
    <property type="component" value="Unassembled WGS sequence"/>
</dbReference>
<dbReference type="RefSeq" id="WP_034701289.1">
    <property type="nucleotide sequence ID" value="NZ_JPRO01000001.1"/>
</dbReference>
<comment type="caution">
    <text evidence="1">The sequence shown here is derived from an EMBL/GenBank/DDBJ whole genome shotgun (WGS) entry which is preliminary data.</text>
</comment>
<proteinExistence type="predicted"/>
<evidence type="ECO:0000313" key="1">
    <source>
        <dbReference type="EMBL" id="KFF09450.1"/>
    </source>
</evidence>
<name>A0A085ZYD6_9FLAO</name>
<protein>
    <recommendedName>
        <fullName evidence="3">Replication restart DNA helicase PriA</fullName>
    </recommendedName>
</protein>
<sequence length="194" mass="23068">MEKRYKQQYSSYYTDCLVVCPECGKDAVVKNENNYKEAVLECRHCNLRKTGYEMVVYKAIVKLHCPVCAHSIRVERCVKEKLPKISVQCGECDARFDIKPRYEKYFSNYSQKAQGLKQDDVFGCPLYFQDDCKGNLFWAKNREYLLEMEAYISSELRTLPYRMRMVERLPAFIKEAKNREAVLKILQKWKNSYR</sequence>
<evidence type="ECO:0008006" key="3">
    <source>
        <dbReference type="Google" id="ProtNLM"/>
    </source>
</evidence>
<dbReference type="OrthoDB" id="707631at2"/>
<dbReference type="AlphaFoldDB" id="A0A085ZYD6"/>
<organism evidence="1 2">
    <name type="scientific">Chryseobacterium luteum</name>
    <dbReference type="NCBI Taxonomy" id="421531"/>
    <lineage>
        <taxon>Bacteria</taxon>
        <taxon>Pseudomonadati</taxon>
        <taxon>Bacteroidota</taxon>
        <taxon>Flavobacteriia</taxon>
        <taxon>Flavobacteriales</taxon>
        <taxon>Weeksellaceae</taxon>
        <taxon>Chryseobacterium group</taxon>
        <taxon>Chryseobacterium</taxon>
    </lineage>
</organism>
<dbReference type="EMBL" id="JPRO01000001">
    <property type="protein sequence ID" value="KFF09450.1"/>
    <property type="molecule type" value="Genomic_DNA"/>
</dbReference>
<dbReference type="STRING" id="421531.IX38_02860"/>
<dbReference type="eggNOG" id="ENOG50332TS">
    <property type="taxonomic scope" value="Bacteria"/>
</dbReference>